<sequence>MRHILCSLLLLLALPLTAQARMVDVERTTQGYGDSYLKAVTGALVEAVQQVRGVEVGTERTLQLDLQHTATLRSDLAVATLGVRHDIYSDSKGWVKSYEVLSVTPGKGDTPWAVRLKVTVPKFESFTGADDKRYTLAVMPFRISQSNYPAHGQQIRGVDASQRLQESLQRAFTQSQRFSVINRDYGAEFASEVALLRSDLVSATDASRLGAVAGADLMLVGRIHQVGDSPLARREFYGARVNDGMLRLEAAFQIIEVATQKIMWSDTLALDVRPDHRDFEIRELYERGSDAIVAATLGVIYPLRVLDIVSAEQIFLSQGGAAVKEGARLAVHGPGRALNDRETGRSLNVDGPVVAQVEVTTVQPQYSIAKLVEGELDSFSAESVLRPLDNRPESRPRRDTPGSSEAPLSW</sequence>
<proteinExistence type="predicted"/>
<dbReference type="EMBL" id="JBGCUO010000002">
    <property type="protein sequence ID" value="MEY1662848.1"/>
    <property type="molecule type" value="Genomic_DNA"/>
</dbReference>
<protein>
    <submittedName>
        <fullName evidence="3">CsgG/HfaB family protein</fullName>
    </submittedName>
</protein>
<gene>
    <name evidence="3" type="ORF">AB5I84_11865</name>
</gene>
<evidence type="ECO:0000256" key="2">
    <source>
        <dbReference type="SAM" id="SignalP"/>
    </source>
</evidence>
<name>A0ABV4ALY5_9GAMM</name>
<reference evidence="3 4" key="1">
    <citation type="submission" date="2024-07" db="EMBL/GenBank/DDBJ databases">
        <authorList>
            <person name="Ren Q."/>
        </authorList>
    </citation>
    <scope>NUCLEOTIDE SEQUENCE [LARGE SCALE GENOMIC DNA]</scope>
    <source>
        <strain evidence="3 4">REN37</strain>
    </source>
</reference>
<feature type="compositionally biased region" description="Basic and acidic residues" evidence="1">
    <location>
        <begin position="388"/>
        <end position="400"/>
    </location>
</feature>
<dbReference type="Gene3D" id="3.40.50.10610">
    <property type="entry name" value="ABC-type transport auxiliary lipoprotein component"/>
    <property type="match status" value="1"/>
</dbReference>
<keyword evidence="2" id="KW-0732">Signal</keyword>
<feature type="region of interest" description="Disordered" evidence="1">
    <location>
        <begin position="383"/>
        <end position="410"/>
    </location>
</feature>
<dbReference type="RefSeq" id="WP_369456120.1">
    <property type="nucleotide sequence ID" value="NZ_JBGCUO010000002.1"/>
</dbReference>
<dbReference type="Pfam" id="PF13036">
    <property type="entry name" value="LpoB"/>
    <property type="match status" value="1"/>
</dbReference>
<dbReference type="Proteomes" id="UP001562065">
    <property type="component" value="Unassembled WGS sequence"/>
</dbReference>
<evidence type="ECO:0000313" key="4">
    <source>
        <dbReference type="Proteomes" id="UP001562065"/>
    </source>
</evidence>
<comment type="caution">
    <text evidence="3">The sequence shown here is derived from an EMBL/GenBank/DDBJ whole genome shotgun (WGS) entry which is preliminary data.</text>
</comment>
<dbReference type="InterPro" id="IPR014094">
    <property type="entry name" value="LpoB"/>
</dbReference>
<feature type="chain" id="PRO_5045690001" evidence="2">
    <location>
        <begin position="21"/>
        <end position="410"/>
    </location>
</feature>
<organism evidence="3 4">
    <name type="scientific">Isoalcanivorax beigongshangi</name>
    <dbReference type="NCBI Taxonomy" id="3238810"/>
    <lineage>
        <taxon>Bacteria</taxon>
        <taxon>Pseudomonadati</taxon>
        <taxon>Pseudomonadota</taxon>
        <taxon>Gammaproteobacteria</taxon>
        <taxon>Oceanospirillales</taxon>
        <taxon>Alcanivoracaceae</taxon>
        <taxon>Isoalcanivorax</taxon>
    </lineage>
</organism>
<feature type="signal peptide" evidence="2">
    <location>
        <begin position="1"/>
        <end position="20"/>
    </location>
</feature>
<keyword evidence="4" id="KW-1185">Reference proteome</keyword>
<evidence type="ECO:0000313" key="3">
    <source>
        <dbReference type="EMBL" id="MEY1662848.1"/>
    </source>
</evidence>
<evidence type="ECO:0000256" key="1">
    <source>
        <dbReference type="SAM" id="MobiDB-lite"/>
    </source>
</evidence>
<accession>A0ABV4ALY5</accession>